<evidence type="ECO:0000256" key="2">
    <source>
        <dbReference type="ARBA" id="ARBA00022448"/>
    </source>
</evidence>
<evidence type="ECO:0000313" key="14">
    <source>
        <dbReference type="Proteomes" id="UP000594638"/>
    </source>
</evidence>
<feature type="chain" id="PRO_5035773610" evidence="11">
    <location>
        <begin position="21"/>
        <end position="602"/>
    </location>
</feature>
<keyword evidence="11" id="KW-0732">Signal</keyword>
<accession>A0A8S0P8Q4</accession>
<evidence type="ECO:0000256" key="9">
    <source>
        <dbReference type="SAM" id="MobiDB-lite"/>
    </source>
</evidence>
<feature type="transmembrane region" description="Helical" evidence="10">
    <location>
        <begin position="63"/>
        <end position="81"/>
    </location>
</feature>
<feature type="transmembrane region" description="Helical" evidence="10">
    <location>
        <begin position="480"/>
        <end position="500"/>
    </location>
</feature>
<dbReference type="OrthoDB" id="26525at2759"/>
<protein>
    <submittedName>
        <fullName evidence="13">Sodium calcium exchanger NCL2-like</fullName>
    </submittedName>
</protein>
<dbReference type="Gene3D" id="1.10.238.10">
    <property type="entry name" value="EF-hand"/>
    <property type="match status" value="1"/>
</dbReference>
<dbReference type="InterPro" id="IPR004713">
    <property type="entry name" value="CaH_exchang"/>
</dbReference>
<feature type="signal peptide" evidence="11">
    <location>
        <begin position="1"/>
        <end position="20"/>
    </location>
</feature>
<dbReference type="InterPro" id="IPR002048">
    <property type="entry name" value="EF_hand_dom"/>
</dbReference>
<dbReference type="Gramene" id="OE9A004883T4">
    <property type="protein sequence ID" value="OE9A004883C4"/>
    <property type="gene ID" value="OE9A004883"/>
</dbReference>
<evidence type="ECO:0000256" key="11">
    <source>
        <dbReference type="SAM" id="SignalP"/>
    </source>
</evidence>
<feature type="domain" description="EF-hand" evidence="12">
    <location>
        <begin position="361"/>
        <end position="396"/>
    </location>
</feature>
<dbReference type="GO" id="GO:0012505">
    <property type="term" value="C:endomembrane system"/>
    <property type="evidence" value="ECO:0007669"/>
    <property type="project" value="UniProtKB-SubCell"/>
</dbReference>
<dbReference type="Pfam" id="PF01699">
    <property type="entry name" value="Na_Ca_ex"/>
    <property type="match status" value="2"/>
</dbReference>
<dbReference type="Proteomes" id="UP000594638">
    <property type="component" value="Unassembled WGS sequence"/>
</dbReference>
<dbReference type="PROSITE" id="PS50222">
    <property type="entry name" value="EF_HAND_2"/>
    <property type="match status" value="2"/>
</dbReference>
<feature type="transmembrane region" description="Helical" evidence="10">
    <location>
        <begin position="140"/>
        <end position="164"/>
    </location>
</feature>
<keyword evidence="3" id="KW-0050">Antiport</keyword>
<dbReference type="EMBL" id="CACTIH010000017">
    <property type="protein sequence ID" value="CAA2934623.1"/>
    <property type="molecule type" value="Genomic_DNA"/>
</dbReference>
<feature type="compositionally biased region" description="Polar residues" evidence="9">
    <location>
        <begin position="409"/>
        <end position="420"/>
    </location>
</feature>
<evidence type="ECO:0000256" key="3">
    <source>
        <dbReference type="ARBA" id="ARBA00022449"/>
    </source>
</evidence>
<evidence type="ECO:0000256" key="10">
    <source>
        <dbReference type="SAM" id="Phobius"/>
    </source>
</evidence>
<dbReference type="InterPro" id="IPR004837">
    <property type="entry name" value="NaCa_Exmemb"/>
</dbReference>
<dbReference type="GO" id="GO:0005509">
    <property type="term" value="F:calcium ion binding"/>
    <property type="evidence" value="ECO:0007669"/>
    <property type="project" value="InterPro"/>
</dbReference>
<feature type="region of interest" description="Disordered" evidence="9">
    <location>
        <begin position="398"/>
        <end position="420"/>
    </location>
</feature>
<comment type="caution">
    <text evidence="13">The sequence shown here is derived from an EMBL/GenBank/DDBJ whole genome shotgun (WGS) entry which is preliminary data.</text>
</comment>
<reference evidence="13 14" key="1">
    <citation type="submission" date="2019-12" db="EMBL/GenBank/DDBJ databases">
        <authorList>
            <person name="Alioto T."/>
            <person name="Alioto T."/>
            <person name="Gomez Garrido J."/>
        </authorList>
    </citation>
    <scope>NUCLEOTIDE SEQUENCE [LARGE SCALE GENOMIC DNA]</scope>
</reference>
<organism evidence="13 14">
    <name type="scientific">Olea europaea subsp. europaea</name>
    <dbReference type="NCBI Taxonomy" id="158383"/>
    <lineage>
        <taxon>Eukaryota</taxon>
        <taxon>Viridiplantae</taxon>
        <taxon>Streptophyta</taxon>
        <taxon>Embryophyta</taxon>
        <taxon>Tracheophyta</taxon>
        <taxon>Spermatophyta</taxon>
        <taxon>Magnoliopsida</taxon>
        <taxon>eudicotyledons</taxon>
        <taxon>Gunneridae</taxon>
        <taxon>Pentapetalae</taxon>
        <taxon>asterids</taxon>
        <taxon>lamiids</taxon>
        <taxon>Lamiales</taxon>
        <taxon>Oleaceae</taxon>
        <taxon>Oleeae</taxon>
        <taxon>Olea</taxon>
    </lineage>
</organism>
<dbReference type="PROSITE" id="PS00018">
    <property type="entry name" value="EF_HAND_1"/>
    <property type="match status" value="1"/>
</dbReference>
<evidence type="ECO:0000256" key="5">
    <source>
        <dbReference type="ARBA" id="ARBA00022837"/>
    </source>
</evidence>
<gene>
    <name evidence="13" type="ORF">OLEA9_A004883</name>
</gene>
<keyword evidence="5" id="KW-0106">Calcium</keyword>
<dbReference type="GO" id="GO:0016020">
    <property type="term" value="C:membrane"/>
    <property type="evidence" value="ECO:0007669"/>
    <property type="project" value="InterPro"/>
</dbReference>
<dbReference type="PANTHER" id="PTHR31503:SF80">
    <property type="entry name" value="EF-HAND DOMAIN-CONTAINING PROTEIN"/>
    <property type="match status" value="1"/>
</dbReference>
<evidence type="ECO:0000259" key="12">
    <source>
        <dbReference type="PROSITE" id="PS50222"/>
    </source>
</evidence>
<feature type="transmembrane region" description="Helical" evidence="10">
    <location>
        <begin position="553"/>
        <end position="573"/>
    </location>
</feature>
<evidence type="ECO:0000256" key="7">
    <source>
        <dbReference type="ARBA" id="ARBA00023065"/>
    </source>
</evidence>
<feature type="transmembrane region" description="Helical" evidence="10">
    <location>
        <begin position="221"/>
        <end position="240"/>
    </location>
</feature>
<evidence type="ECO:0000313" key="13">
    <source>
        <dbReference type="EMBL" id="CAA2934623.1"/>
    </source>
</evidence>
<evidence type="ECO:0000256" key="1">
    <source>
        <dbReference type="ARBA" id="ARBA00004127"/>
    </source>
</evidence>
<sequence length="602" mass="66303">MRKFAFISLFLLLGSHLANSRSIKENLNFNPVSDGFYSFSNSWGLSASTETCEPVYGILPCSSNVWGLLFLIVIYEILLSLGERYVANGSEQLYEIIGTGGIFGASLFQFLGTIPQIIIVLVSSLSGTTEAAQQQAKLGMGLVAGSTVFLLTLVWGFCVLTGSYDLSEANTDNTGNPKTLKGVGVVTDVETCYTARIMVITLVPLIILQLVKVFPSSGRRAIILIALIITAGLLIAYISYQVFQPWIQNRRFEHLMYKYAKDKLLKLLTRNGRPNTQKIQEFVLTLNTSSTSFNHFEITLICLAVCLRYPYTTTITLISFFFFFLNNSLFNRVDRNRNGSVSEAELRVFFLGLKLNDDDLSTEKDVEDIMESFDITGDAGINRDEFVTVMTKLVNDFSEKTPGPKHRNAVSSNTKNTSEAQQSLLANNTSTTATPSTTASNVWVKFLTAAFFLIFGSGMLLVLAQPLITSVVSFSEAVNLSSFAVSYLAIPLAMNYRVAVSSIGSASRKSQRSISLTLSSLYGAVYMNNVIGLIVFLAPVYVRNLSSDVSAEVVVLLVVCILMTFFTSCCTIFHRWTSYVVLLLYPISLVSVYVLTSVLGWS</sequence>
<evidence type="ECO:0000256" key="6">
    <source>
        <dbReference type="ARBA" id="ARBA00022989"/>
    </source>
</evidence>
<dbReference type="InterPro" id="IPR011992">
    <property type="entry name" value="EF-hand-dom_pair"/>
</dbReference>
<feature type="transmembrane region" description="Helical" evidence="10">
    <location>
        <begin position="193"/>
        <end position="214"/>
    </location>
</feature>
<keyword evidence="7" id="KW-0406">Ion transport</keyword>
<dbReference type="SUPFAM" id="SSF47473">
    <property type="entry name" value="EF-hand"/>
    <property type="match status" value="1"/>
</dbReference>
<feature type="domain" description="EF-hand" evidence="12">
    <location>
        <begin position="329"/>
        <end position="356"/>
    </location>
</feature>
<dbReference type="CDD" id="cd00051">
    <property type="entry name" value="EFh"/>
    <property type="match status" value="1"/>
</dbReference>
<dbReference type="GO" id="GO:0015369">
    <property type="term" value="F:calcium:proton antiporter activity"/>
    <property type="evidence" value="ECO:0007669"/>
    <property type="project" value="TreeGrafter"/>
</dbReference>
<dbReference type="PANTHER" id="PTHR31503">
    <property type="entry name" value="VACUOLAR CALCIUM ION TRANSPORTER"/>
    <property type="match status" value="1"/>
</dbReference>
<comment type="subcellular location">
    <subcellularLocation>
        <location evidence="1">Endomembrane system</location>
        <topology evidence="1">Multi-pass membrane protein</topology>
    </subcellularLocation>
</comment>
<name>A0A8S0P8Q4_OLEEU</name>
<feature type="transmembrane region" description="Helical" evidence="10">
    <location>
        <begin position="521"/>
        <end position="541"/>
    </location>
</feature>
<keyword evidence="6 10" id="KW-1133">Transmembrane helix</keyword>
<feature type="transmembrane region" description="Helical" evidence="10">
    <location>
        <begin position="117"/>
        <end position="133"/>
    </location>
</feature>
<dbReference type="Pfam" id="PF13499">
    <property type="entry name" value="EF-hand_7"/>
    <property type="match status" value="1"/>
</dbReference>
<keyword evidence="2" id="KW-0813">Transport</keyword>
<keyword evidence="14" id="KW-1185">Reference proteome</keyword>
<dbReference type="AlphaFoldDB" id="A0A8S0P8Q4"/>
<feature type="transmembrane region" description="Helical" evidence="10">
    <location>
        <begin position="446"/>
        <end position="468"/>
    </location>
</feature>
<evidence type="ECO:0000256" key="8">
    <source>
        <dbReference type="ARBA" id="ARBA00023136"/>
    </source>
</evidence>
<feature type="transmembrane region" description="Helical" evidence="10">
    <location>
        <begin position="580"/>
        <end position="601"/>
    </location>
</feature>
<dbReference type="InterPro" id="IPR018247">
    <property type="entry name" value="EF_Hand_1_Ca_BS"/>
</dbReference>
<dbReference type="SMART" id="SM00054">
    <property type="entry name" value="EFh"/>
    <property type="match status" value="2"/>
</dbReference>
<dbReference type="GO" id="GO:0006874">
    <property type="term" value="P:intracellular calcium ion homeostasis"/>
    <property type="evidence" value="ECO:0007669"/>
    <property type="project" value="TreeGrafter"/>
</dbReference>
<feature type="transmembrane region" description="Helical" evidence="10">
    <location>
        <begin position="298"/>
        <end position="325"/>
    </location>
</feature>
<evidence type="ECO:0000256" key="4">
    <source>
        <dbReference type="ARBA" id="ARBA00022692"/>
    </source>
</evidence>
<keyword evidence="8 10" id="KW-0472">Membrane</keyword>
<proteinExistence type="predicted"/>
<keyword evidence="4 10" id="KW-0812">Transmembrane</keyword>